<dbReference type="NCBIfam" id="TIGR01978">
    <property type="entry name" value="sufC"/>
    <property type="match status" value="1"/>
</dbReference>
<evidence type="ECO:0000313" key="9">
    <source>
        <dbReference type="Proteomes" id="UP000503330"/>
    </source>
</evidence>
<keyword evidence="2" id="KW-0547">Nucleotide-binding</keyword>
<dbReference type="CDD" id="cd03217">
    <property type="entry name" value="ABC_FeS_Assembly"/>
    <property type="match status" value="1"/>
</dbReference>
<dbReference type="AlphaFoldDB" id="A0A099I674"/>
<dbReference type="PROSITE" id="PS50893">
    <property type="entry name" value="ABC_TRANSPORTER_2"/>
    <property type="match status" value="1"/>
</dbReference>
<dbReference type="InterPro" id="IPR003439">
    <property type="entry name" value="ABC_transporter-like_ATP-bd"/>
</dbReference>
<dbReference type="GO" id="GO:0016887">
    <property type="term" value="F:ATP hydrolysis activity"/>
    <property type="evidence" value="ECO:0007669"/>
    <property type="project" value="InterPro"/>
</dbReference>
<reference evidence="7 9" key="3">
    <citation type="submission" date="2020-02" db="EMBL/GenBank/DDBJ databases">
        <authorList>
            <person name="Kociolek L.K."/>
            <person name="Ozer E.A."/>
        </authorList>
    </citation>
    <scope>NUCLEOTIDE SEQUENCE [LARGE SCALE GENOMIC DNA]</scope>
    <source>
        <strain evidence="7 9">ATCC 14501</strain>
    </source>
</reference>
<evidence type="ECO:0000256" key="3">
    <source>
        <dbReference type="ARBA" id="ARBA00022840"/>
    </source>
</evidence>
<sequence length="272" mass="30101">MMSCLRIKDLHVSVDGKEILKGLSLDIHSGETHALMGPNGNGKSTLLAAIMGNPKFQVTGGSITLDDQDVLAMEVDERSKAGLFLGMQYPSEVSGVTNSDFLRAAINARRERPIPLFSFIREMEKTIRDLQMKEDLAHRFLNEGFSGGEKKRNEIVQMKLLKPSIAMLDEIDSGLDVDALKIVAEAVAAMQREQNMGLVIVSHYARFYELLKPTHAHVLVDGRIVVSGGSELVEKIDQQGYDWIEQEYDVQVVREEEKKVELLGSCGASRGA</sequence>
<dbReference type="SMART" id="SM00382">
    <property type="entry name" value="AAA"/>
    <property type="match status" value="1"/>
</dbReference>
<reference evidence="6" key="2">
    <citation type="journal article" date="2019" name="Nat. Med.">
        <title>A library of human gut bacterial isolates paired with longitudinal multiomics data enables mechanistic microbiome research.</title>
        <authorList>
            <person name="Poyet M."/>
            <person name="Groussin M."/>
            <person name="Gibbons S.M."/>
            <person name="Avila-Pacheco J."/>
            <person name="Jiang X."/>
            <person name="Kearney S.M."/>
            <person name="Perrotta A.R."/>
            <person name="Berdy B."/>
            <person name="Zhao S."/>
            <person name="Lieberman T.D."/>
            <person name="Swanson P.K."/>
            <person name="Smith M."/>
            <person name="Roesemann S."/>
            <person name="Alexander J.E."/>
            <person name="Rich S.A."/>
            <person name="Livny J."/>
            <person name="Vlamakis H."/>
            <person name="Clish C."/>
            <person name="Bullock K."/>
            <person name="Deik A."/>
            <person name="Scott J."/>
            <person name="Pierce K.A."/>
            <person name="Xavier R.J."/>
            <person name="Alm E.J."/>
        </authorList>
    </citation>
    <scope>NUCLEOTIDE SEQUENCE</scope>
    <source>
        <strain evidence="6">BIOML-A12</strain>
    </source>
</reference>
<evidence type="ECO:0000313" key="8">
    <source>
        <dbReference type="Proteomes" id="UP000030008"/>
    </source>
</evidence>
<evidence type="ECO:0000259" key="4">
    <source>
        <dbReference type="PROSITE" id="PS50893"/>
    </source>
</evidence>
<feature type="domain" description="ABC transporter" evidence="4">
    <location>
        <begin position="5"/>
        <end position="246"/>
    </location>
</feature>
<evidence type="ECO:0000313" key="5">
    <source>
        <dbReference type="EMBL" id="KGJ53424.1"/>
    </source>
</evidence>
<dbReference type="EMBL" id="JQIF01000039">
    <property type="protein sequence ID" value="KGJ53424.1"/>
    <property type="molecule type" value="Genomic_DNA"/>
</dbReference>
<proteinExistence type="inferred from homology"/>
<protein>
    <submittedName>
        <fullName evidence="6">Fe-S cluster assembly ATPase SufC</fullName>
    </submittedName>
    <submittedName>
        <fullName evidence="5">Iron ABC transporter ATP-binding protein</fullName>
    </submittedName>
</protein>
<reference evidence="5 8" key="1">
    <citation type="submission" date="2014-08" db="EMBL/GenBank/DDBJ databases">
        <title>Clostridium innocuum, an unnegligible vancomycin-resistant pathogen causing extra-intestinal infections.</title>
        <authorList>
            <person name="Feng Y."/>
            <person name="Chiu C.-H."/>
        </authorList>
    </citation>
    <scope>NUCLEOTIDE SEQUENCE [LARGE SCALE GENOMIC DNA]</scope>
    <source>
        <strain evidence="5 8">AN88</strain>
    </source>
</reference>
<dbReference type="Pfam" id="PF00005">
    <property type="entry name" value="ABC_tran"/>
    <property type="match status" value="1"/>
</dbReference>
<name>A0A099I674_CLOIN</name>
<dbReference type="Proteomes" id="UP000030008">
    <property type="component" value="Unassembled WGS sequence"/>
</dbReference>
<dbReference type="EMBL" id="CP048838">
    <property type="protein sequence ID" value="QJA02601.1"/>
    <property type="molecule type" value="Genomic_DNA"/>
</dbReference>
<evidence type="ECO:0000313" key="6">
    <source>
        <dbReference type="EMBL" id="MZH54785.1"/>
    </source>
</evidence>
<evidence type="ECO:0000256" key="2">
    <source>
        <dbReference type="ARBA" id="ARBA00022741"/>
    </source>
</evidence>
<evidence type="ECO:0000313" key="7">
    <source>
        <dbReference type="EMBL" id="QJA02601.1"/>
    </source>
</evidence>
<dbReference type="PANTHER" id="PTHR43204">
    <property type="entry name" value="ABC TRANSPORTER I FAMILY MEMBER 6, CHLOROPLASTIC"/>
    <property type="match status" value="1"/>
</dbReference>
<dbReference type="Proteomes" id="UP000604383">
    <property type="component" value="Unassembled WGS sequence"/>
</dbReference>
<dbReference type="InterPro" id="IPR027417">
    <property type="entry name" value="P-loop_NTPase"/>
</dbReference>
<dbReference type="SUPFAM" id="SSF52540">
    <property type="entry name" value="P-loop containing nucleoside triphosphate hydrolases"/>
    <property type="match status" value="1"/>
</dbReference>
<dbReference type="InterPro" id="IPR003593">
    <property type="entry name" value="AAA+_ATPase"/>
</dbReference>
<organism evidence="5 8">
    <name type="scientific">Clostridium innocuum</name>
    <dbReference type="NCBI Taxonomy" id="1522"/>
    <lineage>
        <taxon>Bacteria</taxon>
        <taxon>Bacillati</taxon>
        <taxon>Bacillota</taxon>
        <taxon>Clostridia</taxon>
        <taxon>Eubacteriales</taxon>
        <taxon>Clostridiaceae</taxon>
        <taxon>Clostridium</taxon>
    </lineage>
</organism>
<gene>
    <name evidence="6" type="primary">sufC</name>
    <name evidence="5" type="ORF">CIAN88_08335</name>
    <name evidence="7" type="ORF">G4D54_09260</name>
    <name evidence="6" type="ORF">GT664_03185</name>
</gene>
<accession>A0A099I674</accession>
<dbReference type="GO" id="GO:0005524">
    <property type="term" value="F:ATP binding"/>
    <property type="evidence" value="ECO:0007669"/>
    <property type="project" value="UniProtKB-KW"/>
</dbReference>
<evidence type="ECO:0000256" key="1">
    <source>
        <dbReference type="ARBA" id="ARBA00006216"/>
    </source>
</evidence>
<dbReference type="Gene3D" id="3.40.50.300">
    <property type="entry name" value="P-loop containing nucleotide triphosphate hydrolases"/>
    <property type="match status" value="1"/>
</dbReference>
<comment type="similarity">
    <text evidence="1">Belongs to the ABC transporter superfamily. Ycf16 family.</text>
</comment>
<dbReference type="EMBL" id="WWTN01000003">
    <property type="protein sequence ID" value="MZH54785.1"/>
    <property type="molecule type" value="Genomic_DNA"/>
</dbReference>
<dbReference type="PANTHER" id="PTHR43204:SF1">
    <property type="entry name" value="ABC TRANSPORTER I FAMILY MEMBER 6, CHLOROPLASTIC"/>
    <property type="match status" value="1"/>
</dbReference>
<dbReference type="Proteomes" id="UP000503330">
    <property type="component" value="Chromosome"/>
</dbReference>
<dbReference type="InterPro" id="IPR010230">
    <property type="entry name" value="FeS-cluster_ATPase_SufC"/>
</dbReference>
<dbReference type="RefSeq" id="WP_002608828.1">
    <property type="nucleotide sequence ID" value="NZ_BAABXQ010000005.1"/>
</dbReference>
<keyword evidence="3 5" id="KW-0067">ATP-binding</keyword>